<proteinExistence type="predicted"/>
<keyword evidence="2" id="KW-1185">Reference proteome</keyword>
<dbReference type="Proteomes" id="UP000029228">
    <property type="component" value="Unassembled WGS sequence"/>
</dbReference>
<dbReference type="EMBL" id="BBMR01000002">
    <property type="protein sequence ID" value="GAL17824.1"/>
    <property type="molecule type" value="Genomic_DNA"/>
</dbReference>
<name>A0A090RUB3_9VIBR</name>
<reference evidence="1 2" key="1">
    <citation type="submission" date="2014-09" db="EMBL/GenBank/DDBJ databases">
        <title>Vibrio maritimus JCM 19235. (C45) whole genome shotgun sequence.</title>
        <authorList>
            <person name="Sawabe T."/>
            <person name="Meirelles P."/>
            <person name="Nakanishi M."/>
            <person name="Sayaka M."/>
            <person name="Hattori M."/>
            <person name="Ohkuma M."/>
        </authorList>
    </citation>
    <scope>NUCLEOTIDE SEQUENCE [LARGE SCALE GENOMIC DNA]</scope>
    <source>
        <strain evidence="2">JCM19235</strain>
    </source>
</reference>
<accession>A0A090RUB3</accession>
<dbReference type="AlphaFoldDB" id="A0A090RUB3"/>
<gene>
    <name evidence="1" type="ORF">JCM19235_6377</name>
</gene>
<sequence length="106" mass="11908">MSTVKTQDLLTMVQSKLLENEELFSASLVKKALGGNLEPFSVRINEVNTSKALFKKILNMTNQCKQRYRGVDSSVINAACRVILDDIDQLLVQRLIDSSFMQSKPT</sequence>
<evidence type="ECO:0000313" key="2">
    <source>
        <dbReference type="Proteomes" id="UP000029228"/>
    </source>
</evidence>
<organism evidence="1 2">
    <name type="scientific">Vibrio maritimus</name>
    <dbReference type="NCBI Taxonomy" id="990268"/>
    <lineage>
        <taxon>Bacteria</taxon>
        <taxon>Pseudomonadati</taxon>
        <taxon>Pseudomonadota</taxon>
        <taxon>Gammaproteobacteria</taxon>
        <taxon>Vibrionales</taxon>
        <taxon>Vibrionaceae</taxon>
        <taxon>Vibrio</taxon>
    </lineage>
</organism>
<protein>
    <submittedName>
        <fullName evidence="1">Uncharacterized protein</fullName>
    </submittedName>
</protein>
<evidence type="ECO:0000313" key="1">
    <source>
        <dbReference type="EMBL" id="GAL17824.1"/>
    </source>
</evidence>
<comment type="caution">
    <text evidence="1">The sequence shown here is derived from an EMBL/GenBank/DDBJ whole genome shotgun (WGS) entry which is preliminary data.</text>
</comment>